<sequence>MTSTDAPQIVLYHYAFSPYAKRVAWYLTLRGIPYTQCLQPPVMPRPDLALLGVNHRRIPVVAIDRDVYVDTRLILAKLETLFPDRPQLGAPASSADKVALEHLLEMFTIESGVFTAAGSLLPSKLPGLDKNFYRDRAEFFFGKDDDPNRPQKPGPPKRSEAENTIENAMNYLETGLLSDGRQWILGNEGPGLGDVHTIWPFVWLGSMPGALPAERFNKDRFPLLYAWMDRFKKAVAQAKAKNAKVGDLKGEAAADLVLSRPYEAVSKTTDKYDTERIHAGLQIGDQATVWPADTGSSHKDTGTLVSLTMQETVLEVSGSKGSVRLHTPRRGFKLVKGTPAERGHKL</sequence>
<gene>
    <name evidence="3" type="ORF">F5X68DRAFT_272467</name>
</gene>
<protein>
    <submittedName>
        <fullName evidence="3">Glutathione S-transferase</fullName>
    </submittedName>
</protein>
<dbReference type="PANTHER" id="PTHR43968">
    <property type="match status" value="1"/>
</dbReference>
<dbReference type="Gene3D" id="3.40.30.110">
    <property type="match status" value="2"/>
</dbReference>
<dbReference type="AlphaFoldDB" id="A0A9P9AIP0"/>
<dbReference type="CDD" id="cd00570">
    <property type="entry name" value="GST_N_family"/>
    <property type="match status" value="1"/>
</dbReference>
<dbReference type="InterPro" id="IPR010987">
    <property type="entry name" value="Glutathione-S-Trfase_C-like"/>
</dbReference>
<dbReference type="Pfam" id="PF25907">
    <property type="entry name" value="DUF7962"/>
    <property type="match status" value="1"/>
</dbReference>
<feature type="domain" description="GST C-terminal" evidence="2">
    <location>
        <begin position="102"/>
        <end position="256"/>
    </location>
</feature>
<dbReference type="InterPro" id="IPR004045">
    <property type="entry name" value="Glutathione_S-Trfase_N"/>
</dbReference>
<reference evidence="3" key="1">
    <citation type="journal article" date="2021" name="Nat. Commun.">
        <title>Genetic determinants of endophytism in the Arabidopsis root mycobiome.</title>
        <authorList>
            <person name="Mesny F."/>
            <person name="Miyauchi S."/>
            <person name="Thiergart T."/>
            <person name="Pickel B."/>
            <person name="Atanasova L."/>
            <person name="Karlsson M."/>
            <person name="Huettel B."/>
            <person name="Barry K.W."/>
            <person name="Haridas S."/>
            <person name="Chen C."/>
            <person name="Bauer D."/>
            <person name="Andreopoulos W."/>
            <person name="Pangilinan J."/>
            <person name="LaButti K."/>
            <person name="Riley R."/>
            <person name="Lipzen A."/>
            <person name="Clum A."/>
            <person name="Drula E."/>
            <person name="Henrissat B."/>
            <person name="Kohler A."/>
            <person name="Grigoriev I.V."/>
            <person name="Martin F.M."/>
            <person name="Hacquard S."/>
        </authorList>
    </citation>
    <scope>NUCLEOTIDE SEQUENCE</scope>
    <source>
        <strain evidence="3">MPI-SDFR-AT-0117</strain>
    </source>
</reference>
<dbReference type="PANTHER" id="PTHR43968:SF6">
    <property type="entry name" value="GLUTATHIONE S-TRANSFERASE OMEGA"/>
    <property type="match status" value="1"/>
</dbReference>
<dbReference type="InterPro" id="IPR036282">
    <property type="entry name" value="Glutathione-S-Trfase_C_sf"/>
</dbReference>
<evidence type="ECO:0000313" key="3">
    <source>
        <dbReference type="EMBL" id="KAH6697579.1"/>
    </source>
</evidence>
<accession>A0A9P9AIP0</accession>
<feature type="compositionally biased region" description="Basic and acidic residues" evidence="1">
    <location>
        <begin position="140"/>
        <end position="149"/>
    </location>
</feature>
<dbReference type="SUPFAM" id="SSF47616">
    <property type="entry name" value="GST C-terminal domain-like"/>
    <property type="match status" value="1"/>
</dbReference>
<dbReference type="InterPro" id="IPR050983">
    <property type="entry name" value="GST_Omega/HSP26"/>
</dbReference>
<dbReference type="Pfam" id="PF13417">
    <property type="entry name" value="GST_N_3"/>
    <property type="match status" value="1"/>
</dbReference>
<evidence type="ECO:0000256" key="1">
    <source>
        <dbReference type="SAM" id="MobiDB-lite"/>
    </source>
</evidence>
<dbReference type="EMBL" id="JAGSXJ010000001">
    <property type="protein sequence ID" value="KAH6697579.1"/>
    <property type="molecule type" value="Genomic_DNA"/>
</dbReference>
<organism evidence="3 4">
    <name type="scientific">Plectosphaerella plurivora</name>
    <dbReference type="NCBI Taxonomy" id="936078"/>
    <lineage>
        <taxon>Eukaryota</taxon>
        <taxon>Fungi</taxon>
        <taxon>Dikarya</taxon>
        <taxon>Ascomycota</taxon>
        <taxon>Pezizomycotina</taxon>
        <taxon>Sordariomycetes</taxon>
        <taxon>Hypocreomycetidae</taxon>
        <taxon>Glomerellales</taxon>
        <taxon>Plectosphaerellaceae</taxon>
        <taxon>Plectosphaerella</taxon>
    </lineage>
</organism>
<name>A0A9P9AIP0_9PEZI</name>
<evidence type="ECO:0000313" key="4">
    <source>
        <dbReference type="Proteomes" id="UP000770015"/>
    </source>
</evidence>
<comment type="caution">
    <text evidence="3">The sequence shown here is derived from an EMBL/GenBank/DDBJ whole genome shotgun (WGS) entry which is preliminary data.</text>
</comment>
<dbReference type="InterPro" id="IPR036249">
    <property type="entry name" value="Thioredoxin-like_sf"/>
</dbReference>
<keyword evidence="4" id="KW-1185">Reference proteome</keyword>
<dbReference type="InterPro" id="IPR058268">
    <property type="entry name" value="DUF7962"/>
</dbReference>
<dbReference type="SUPFAM" id="SSF52833">
    <property type="entry name" value="Thioredoxin-like"/>
    <property type="match status" value="1"/>
</dbReference>
<dbReference type="GO" id="GO:0005737">
    <property type="term" value="C:cytoplasm"/>
    <property type="evidence" value="ECO:0007669"/>
    <property type="project" value="TreeGrafter"/>
</dbReference>
<dbReference type="Proteomes" id="UP000770015">
    <property type="component" value="Unassembled WGS sequence"/>
</dbReference>
<feature type="region of interest" description="Disordered" evidence="1">
    <location>
        <begin position="140"/>
        <end position="162"/>
    </location>
</feature>
<proteinExistence type="predicted"/>
<evidence type="ECO:0000259" key="2">
    <source>
        <dbReference type="PROSITE" id="PS50405"/>
    </source>
</evidence>
<dbReference type="OrthoDB" id="202840at2759"/>
<dbReference type="PROSITE" id="PS50405">
    <property type="entry name" value="GST_CTER"/>
    <property type="match status" value="1"/>
</dbReference>